<dbReference type="InterPro" id="IPR036138">
    <property type="entry name" value="PBP_dimer_sf"/>
</dbReference>
<dbReference type="PROSITE" id="PS51257">
    <property type="entry name" value="PROKAR_LIPOPROTEIN"/>
    <property type="match status" value="1"/>
</dbReference>
<comment type="similarity">
    <text evidence="2">Belongs to the transpeptidase family.</text>
</comment>
<dbReference type="AlphaFoldDB" id="A0A939HAP5"/>
<evidence type="ECO:0000259" key="7">
    <source>
        <dbReference type="Pfam" id="PF05223"/>
    </source>
</evidence>
<evidence type="ECO:0000256" key="4">
    <source>
        <dbReference type="SAM" id="SignalP"/>
    </source>
</evidence>
<feature type="domain" description="NTF2-like N-terminal transpeptidase" evidence="7">
    <location>
        <begin position="28"/>
        <end position="151"/>
    </location>
</feature>
<evidence type="ECO:0000256" key="1">
    <source>
        <dbReference type="ARBA" id="ARBA00004370"/>
    </source>
</evidence>
<dbReference type="Pfam" id="PF03717">
    <property type="entry name" value="PBP_dimer"/>
    <property type="match status" value="1"/>
</dbReference>
<sequence length="675" mass="75929">MKKLLLLIVMIPLVLMMSACDEEEPHDPLETFYGYMDAFEEMDFERMYALLDSKSRAAITEEEYIATYKNIYESIPVTDATMSSRMETFDMERKILAEDSTRIPMDVTLTRGEEDLKYSLDVLVVKETDENENDNYRISFDRKLIYPNYGAGDVIETTEVPPLRGEIFDRSGKPLAQNGEVYWVGMVPGRLGAQKEEAIEALVESFGLTEEYIRKRLGLSWVKEDTFVDMVKVSMEDKSVVDQLTSRFAGIIYRVIKDRVYPYKDAAAHLTGYLGLVNAEEYEELEPLGFPIDTRVGRSGLELLYEEELRGQMGTEVRLLDRDGNVKEVLSFFQNNKGRDLYLTIDIEKQMALFDEMKTEMGTASVVNYKTGEVEALVSAPSYDPNAFILGQTQEDYNRLLNDPKKPLLNRFTKLYVPGSTIKPLTAAIAMENGKLDMEKEISINGTKWQADESWGNYYVTRVTDPGMPVDIEKAFIYSDNIFFAQMAMETGEEIFLEGMRKFGVGEDTQLGFGFETSQISNDGALSSEVLLADSGYGQGQVLFHALTLPKAYTAISDDGAMKQLKLFMDEALPVQEAVIGEEVADQVLDFMKMSIESPQGTGHEAYLSGRSLAGKTGTSEIGPTADKSEIGWFSVIDLDDMNPYITTMMIEDVKGRGGSAVAVNKVREFIEDYE</sequence>
<dbReference type="GO" id="GO:0046677">
    <property type="term" value="P:response to antibiotic"/>
    <property type="evidence" value="ECO:0007669"/>
    <property type="project" value="InterPro"/>
</dbReference>
<dbReference type="InterPro" id="IPR050515">
    <property type="entry name" value="Beta-lactam/transpept"/>
</dbReference>
<dbReference type="InterPro" id="IPR032710">
    <property type="entry name" value="NTF2-like_dom_sf"/>
</dbReference>
<feature type="chain" id="PRO_5037628262" description="Penicillin-binding transpeptidase domain-containing protein" evidence="4">
    <location>
        <begin position="22"/>
        <end position="675"/>
    </location>
</feature>
<keyword evidence="9" id="KW-1185">Reference proteome</keyword>
<feature type="domain" description="Penicillin-binding protein dimerisation" evidence="6">
    <location>
        <begin position="160"/>
        <end position="329"/>
    </location>
</feature>
<proteinExistence type="inferred from homology"/>
<dbReference type="EMBL" id="JAFNJU010000009">
    <property type="protein sequence ID" value="MBO1265669.1"/>
    <property type="molecule type" value="Genomic_DNA"/>
</dbReference>
<dbReference type="SUPFAM" id="SSF56519">
    <property type="entry name" value="Penicillin binding protein dimerisation domain"/>
    <property type="match status" value="1"/>
</dbReference>
<comment type="caution">
    <text evidence="8">The sequence shown here is derived from an EMBL/GenBank/DDBJ whole genome shotgun (WGS) entry which is preliminary data.</text>
</comment>
<evidence type="ECO:0000313" key="9">
    <source>
        <dbReference type="Proteomes" id="UP000664218"/>
    </source>
</evidence>
<evidence type="ECO:0000259" key="6">
    <source>
        <dbReference type="Pfam" id="PF03717"/>
    </source>
</evidence>
<dbReference type="InterPro" id="IPR005311">
    <property type="entry name" value="PBP_dimer"/>
</dbReference>
<dbReference type="GO" id="GO:0005886">
    <property type="term" value="C:plasma membrane"/>
    <property type="evidence" value="ECO:0007669"/>
    <property type="project" value="TreeGrafter"/>
</dbReference>
<keyword evidence="3" id="KW-0472">Membrane</keyword>
<accession>A0A939HAP5</accession>
<comment type="subcellular location">
    <subcellularLocation>
        <location evidence="1">Membrane</location>
    </subcellularLocation>
</comment>
<organism evidence="8 9">
    <name type="scientific">Proteiniclasticum aestuarii</name>
    <dbReference type="NCBI Taxonomy" id="2817862"/>
    <lineage>
        <taxon>Bacteria</taxon>
        <taxon>Bacillati</taxon>
        <taxon>Bacillota</taxon>
        <taxon>Clostridia</taxon>
        <taxon>Eubacteriales</taxon>
        <taxon>Clostridiaceae</taxon>
        <taxon>Proteiniclasticum</taxon>
    </lineage>
</organism>
<dbReference type="InterPro" id="IPR001460">
    <property type="entry name" value="PCN-bd_Tpept"/>
</dbReference>
<dbReference type="RefSeq" id="WP_207600195.1">
    <property type="nucleotide sequence ID" value="NZ_JAFNJU010000009.1"/>
</dbReference>
<dbReference type="SUPFAM" id="SSF54427">
    <property type="entry name" value="NTF2-like"/>
    <property type="match status" value="1"/>
</dbReference>
<name>A0A939HAP5_9CLOT</name>
<dbReference type="Proteomes" id="UP000664218">
    <property type="component" value="Unassembled WGS sequence"/>
</dbReference>
<dbReference type="InterPro" id="IPR007887">
    <property type="entry name" value="MecA_N"/>
</dbReference>
<dbReference type="InterPro" id="IPR012338">
    <property type="entry name" value="Beta-lactam/transpept-like"/>
</dbReference>
<evidence type="ECO:0008006" key="10">
    <source>
        <dbReference type="Google" id="ProtNLM"/>
    </source>
</evidence>
<keyword evidence="4" id="KW-0732">Signal</keyword>
<dbReference type="PANTHER" id="PTHR30627:SF25">
    <property type="entry name" value="PENICILLIN-BINDING PROTEIN 3"/>
    <property type="match status" value="1"/>
</dbReference>
<dbReference type="Gene3D" id="3.40.710.10">
    <property type="entry name" value="DD-peptidase/beta-lactamase superfamily"/>
    <property type="match status" value="1"/>
</dbReference>
<evidence type="ECO:0000256" key="3">
    <source>
        <dbReference type="ARBA" id="ARBA00023136"/>
    </source>
</evidence>
<dbReference type="Gene3D" id="3.90.1310.10">
    <property type="entry name" value="Penicillin-binding protein 2a (Domain 2)"/>
    <property type="match status" value="1"/>
</dbReference>
<reference evidence="8" key="1">
    <citation type="submission" date="2021-03" db="EMBL/GenBank/DDBJ databases">
        <title>Proteiniclasticum marinus sp. nov., isolated from tidal flat sediment.</title>
        <authorList>
            <person name="Namirimu T."/>
            <person name="Yang J.-A."/>
            <person name="Yang S.-H."/>
            <person name="Kim Y.-J."/>
            <person name="Kwon K.K."/>
        </authorList>
    </citation>
    <scope>NUCLEOTIDE SEQUENCE</scope>
    <source>
        <strain evidence="8">SCR006</strain>
    </source>
</reference>
<gene>
    <name evidence="8" type="ORF">J3A84_11575</name>
</gene>
<dbReference type="Gene3D" id="3.30.1390.30">
    <property type="entry name" value="Penicillin-binding protein 2a, domain 3"/>
    <property type="match status" value="1"/>
</dbReference>
<dbReference type="SUPFAM" id="SSF56601">
    <property type="entry name" value="beta-lactamase/transpeptidase-like"/>
    <property type="match status" value="1"/>
</dbReference>
<evidence type="ECO:0000313" key="8">
    <source>
        <dbReference type="EMBL" id="MBO1265669.1"/>
    </source>
</evidence>
<dbReference type="Pfam" id="PF05223">
    <property type="entry name" value="MecA_N"/>
    <property type="match status" value="1"/>
</dbReference>
<dbReference type="Pfam" id="PF00905">
    <property type="entry name" value="Transpeptidase"/>
    <property type="match status" value="1"/>
</dbReference>
<evidence type="ECO:0000259" key="5">
    <source>
        <dbReference type="Pfam" id="PF00905"/>
    </source>
</evidence>
<dbReference type="GO" id="GO:0071555">
    <property type="term" value="P:cell wall organization"/>
    <property type="evidence" value="ECO:0007669"/>
    <property type="project" value="TreeGrafter"/>
</dbReference>
<protein>
    <recommendedName>
        <fullName evidence="10">Penicillin-binding transpeptidase domain-containing protein</fullName>
    </recommendedName>
</protein>
<feature type="domain" description="Penicillin-binding protein transpeptidase" evidence="5">
    <location>
        <begin position="362"/>
        <end position="671"/>
    </location>
</feature>
<dbReference type="Gene3D" id="3.10.450.100">
    <property type="entry name" value="NTF2-like, domain 1"/>
    <property type="match status" value="1"/>
</dbReference>
<dbReference type="PANTHER" id="PTHR30627">
    <property type="entry name" value="PEPTIDOGLYCAN D,D-TRANSPEPTIDASE"/>
    <property type="match status" value="1"/>
</dbReference>
<feature type="signal peptide" evidence="4">
    <location>
        <begin position="1"/>
        <end position="21"/>
    </location>
</feature>
<dbReference type="GO" id="GO:0071972">
    <property type="term" value="F:peptidoglycan L,D-transpeptidase activity"/>
    <property type="evidence" value="ECO:0007669"/>
    <property type="project" value="TreeGrafter"/>
</dbReference>
<evidence type="ECO:0000256" key="2">
    <source>
        <dbReference type="ARBA" id="ARBA00007171"/>
    </source>
</evidence>
<dbReference type="GO" id="GO:0008658">
    <property type="term" value="F:penicillin binding"/>
    <property type="evidence" value="ECO:0007669"/>
    <property type="project" value="InterPro"/>
</dbReference>